<accession>A0A4S4D3E4</accession>
<dbReference type="GO" id="GO:0003729">
    <property type="term" value="F:mRNA binding"/>
    <property type="evidence" value="ECO:0007669"/>
    <property type="project" value="TreeGrafter"/>
</dbReference>
<dbReference type="SMART" id="SM00547">
    <property type="entry name" value="ZnF_RBZ"/>
    <property type="match status" value="2"/>
</dbReference>
<dbReference type="InterPro" id="IPR001876">
    <property type="entry name" value="Znf_RanBP2"/>
</dbReference>
<keyword evidence="1" id="KW-0479">Metal-binding</keyword>
<dbReference type="EMBL" id="SDRB02013189">
    <property type="protein sequence ID" value="THF95705.1"/>
    <property type="molecule type" value="Genomic_DNA"/>
</dbReference>
<feature type="compositionally biased region" description="Acidic residues" evidence="5">
    <location>
        <begin position="577"/>
        <end position="591"/>
    </location>
</feature>
<feature type="compositionally biased region" description="Low complexity" evidence="5">
    <location>
        <begin position="756"/>
        <end position="767"/>
    </location>
</feature>
<dbReference type="SUPFAM" id="SSF90209">
    <property type="entry name" value="Ran binding protein zinc finger-like"/>
    <property type="match status" value="1"/>
</dbReference>
<evidence type="ECO:0000313" key="7">
    <source>
        <dbReference type="EMBL" id="THF95705.1"/>
    </source>
</evidence>
<feature type="compositionally biased region" description="Basic and acidic residues" evidence="5">
    <location>
        <begin position="800"/>
        <end position="815"/>
    </location>
</feature>
<dbReference type="FunFam" id="4.10.1060.10:FF:000014">
    <property type="entry name" value="Putative zinc finger, RanBP2-type"/>
    <property type="match status" value="1"/>
</dbReference>
<feature type="compositionally biased region" description="Basic and acidic residues" evidence="5">
    <location>
        <begin position="827"/>
        <end position="840"/>
    </location>
</feature>
<evidence type="ECO:0000256" key="3">
    <source>
        <dbReference type="ARBA" id="ARBA00022833"/>
    </source>
</evidence>
<feature type="domain" description="RanBP2-type" evidence="6">
    <location>
        <begin position="411"/>
        <end position="440"/>
    </location>
</feature>
<dbReference type="GO" id="GO:0005737">
    <property type="term" value="C:cytoplasm"/>
    <property type="evidence" value="ECO:0007669"/>
    <property type="project" value="TreeGrafter"/>
</dbReference>
<dbReference type="GO" id="GO:0008270">
    <property type="term" value="F:zinc ion binding"/>
    <property type="evidence" value="ECO:0007669"/>
    <property type="project" value="UniProtKB-KW"/>
</dbReference>
<evidence type="ECO:0000256" key="2">
    <source>
        <dbReference type="ARBA" id="ARBA00022771"/>
    </source>
</evidence>
<reference evidence="7 8" key="1">
    <citation type="journal article" date="2018" name="Proc. Natl. Acad. Sci. U.S.A.">
        <title>Draft genome sequence of Camellia sinensis var. sinensis provides insights into the evolution of the tea genome and tea quality.</title>
        <authorList>
            <person name="Wei C."/>
            <person name="Yang H."/>
            <person name="Wang S."/>
            <person name="Zhao J."/>
            <person name="Liu C."/>
            <person name="Gao L."/>
            <person name="Xia E."/>
            <person name="Lu Y."/>
            <person name="Tai Y."/>
            <person name="She G."/>
            <person name="Sun J."/>
            <person name="Cao H."/>
            <person name="Tong W."/>
            <person name="Gao Q."/>
            <person name="Li Y."/>
            <person name="Deng W."/>
            <person name="Jiang X."/>
            <person name="Wang W."/>
            <person name="Chen Q."/>
            <person name="Zhang S."/>
            <person name="Li H."/>
            <person name="Wu J."/>
            <person name="Wang P."/>
            <person name="Li P."/>
            <person name="Shi C."/>
            <person name="Zheng F."/>
            <person name="Jian J."/>
            <person name="Huang B."/>
            <person name="Shan D."/>
            <person name="Shi M."/>
            <person name="Fang C."/>
            <person name="Yue Y."/>
            <person name="Li F."/>
            <person name="Li D."/>
            <person name="Wei S."/>
            <person name="Han B."/>
            <person name="Jiang C."/>
            <person name="Yin Y."/>
            <person name="Xia T."/>
            <person name="Zhang Z."/>
            <person name="Bennetzen J.L."/>
            <person name="Zhao S."/>
            <person name="Wan X."/>
        </authorList>
    </citation>
    <scope>NUCLEOTIDE SEQUENCE [LARGE SCALE GENOMIC DNA]</scope>
    <source>
        <strain evidence="8">cv. Shuchazao</strain>
        <tissue evidence="7">Leaf</tissue>
    </source>
</reference>
<proteinExistence type="predicted"/>
<feature type="compositionally biased region" description="Pro residues" evidence="5">
    <location>
        <begin position="352"/>
        <end position="365"/>
    </location>
</feature>
<dbReference type="STRING" id="542762.A0A4S4D3E4"/>
<evidence type="ECO:0000256" key="5">
    <source>
        <dbReference type="SAM" id="MobiDB-lite"/>
    </source>
</evidence>
<feature type="compositionally biased region" description="Acidic residues" evidence="5">
    <location>
        <begin position="615"/>
        <end position="625"/>
    </location>
</feature>
<sequence length="848" mass="96980">MVRVLKPHHTSLSLSLSLSTMAQTTLLSLLLRRLSSQNPNLFKTTRPLFLSHLLLTPKPFSSLSSPPNPSDPEPTSLSARMSFVFDQIDAIERERSQKDDTLQRIRAWRESKKNKIHEHSNHNLGFGVTELRPFEPSSAETEVKEEERGGLLSREVELVHPWPEWIELMERLVQQNYFDHRRKDEEKMVEDLGFQMSDVAEEGIDFTRDWKTVQTACLNFGRDRFDILRSLSRQDIQILVGYGCPSADKKVVFSAKLLRKHVHLDEGDVCSSCSLRNSCERAYLVTNKEDEARTIDVMRVLLTYGFDPVKGSVVNEPLLKIKSVKTVIRKLLHEVVKLSAVPIDPNLPPPVIIKPPPKVKQPPPPPKKRVGRDDIEMKKGDWLCPKCDFMNFAKNTVCLQCDARRPKRQLLPGEWECPQCNFLNYRRNMVCFHCEHNRPLDEFTENQMQDRQRGPKTRLEKVPNRADVSNAWNFDFDDDESDGADVAAFEHADSQKLNEDFPPHSRAHGENFRGADDDSFMARRTPKTHEREYSNPAHQKPGTGFDDFEDEDDDVDSYELDAQNNNQVPRRSSIDFSEVEGDSESEDVDGFDMDHRLHNKSSRTMRRKAAFSGSEADEQDFDSDNELPVHPNWKSSHVADSRQRSKGTTSFVADQDYGFSSDTDDFVDEDFRSKKNKGNKQVSSSHDSRKRQIPVSSDESFSGLDSDEEDLPSPRDKRGSISKGRGNIKFSGDSRFGSNGMSGGRRKPPDDDFDRSSQGSRGNSRGFQRVDDYGGRRMNNSKGSDFNRSSKKPHGSNRGFQKDEHGGRRTNDRGGHWRRGGFNGSDNRSDVDRDFDDDRPRRQRINVR</sequence>
<dbReference type="InterPro" id="IPR036443">
    <property type="entry name" value="Znf_RanBP2_sf"/>
</dbReference>
<feature type="region of interest" description="Disordered" evidence="5">
    <location>
        <begin position="494"/>
        <end position="848"/>
    </location>
</feature>
<feature type="region of interest" description="Disordered" evidence="5">
    <location>
        <begin position="352"/>
        <end position="372"/>
    </location>
</feature>
<keyword evidence="8" id="KW-1185">Reference proteome</keyword>
<name>A0A4S4D3E4_CAMSN</name>
<organism evidence="7 8">
    <name type="scientific">Camellia sinensis var. sinensis</name>
    <name type="common">China tea</name>
    <dbReference type="NCBI Taxonomy" id="542762"/>
    <lineage>
        <taxon>Eukaryota</taxon>
        <taxon>Viridiplantae</taxon>
        <taxon>Streptophyta</taxon>
        <taxon>Embryophyta</taxon>
        <taxon>Tracheophyta</taxon>
        <taxon>Spermatophyta</taxon>
        <taxon>Magnoliopsida</taxon>
        <taxon>eudicotyledons</taxon>
        <taxon>Gunneridae</taxon>
        <taxon>Pentapetalae</taxon>
        <taxon>asterids</taxon>
        <taxon>Ericales</taxon>
        <taxon>Theaceae</taxon>
        <taxon>Camellia</taxon>
    </lineage>
</organism>
<feature type="compositionally biased region" description="Acidic residues" evidence="5">
    <location>
        <begin position="546"/>
        <end position="559"/>
    </location>
</feature>
<comment type="caution">
    <text evidence="7">The sequence shown here is derived from an EMBL/GenBank/DDBJ whole genome shotgun (WGS) entry which is preliminary data.</text>
</comment>
<evidence type="ECO:0000313" key="8">
    <source>
        <dbReference type="Proteomes" id="UP000306102"/>
    </source>
</evidence>
<evidence type="ECO:0000256" key="4">
    <source>
        <dbReference type="PROSITE-ProRule" id="PRU00322"/>
    </source>
</evidence>
<protein>
    <recommendedName>
        <fullName evidence="6">RanBP2-type domain-containing protein</fullName>
    </recommendedName>
</protein>
<dbReference type="AlphaFoldDB" id="A0A4S4D3E4"/>
<feature type="compositionally biased region" description="Basic residues" evidence="5">
    <location>
        <begin position="597"/>
        <end position="609"/>
    </location>
</feature>
<evidence type="ECO:0000259" key="6">
    <source>
        <dbReference type="PROSITE" id="PS50199"/>
    </source>
</evidence>
<dbReference type="Gene3D" id="4.10.1060.10">
    <property type="entry name" value="Zinc finger, RanBP2-type"/>
    <property type="match status" value="2"/>
</dbReference>
<dbReference type="Pfam" id="PF00641">
    <property type="entry name" value="Zn_ribbon_RanBP"/>
    <property type="match status" value="2"/>
</dbReference>
<dbReference type="PROSITE" id="PS50199">
    <property type="entry name" value="ZF_RANBP2_2"/>
    <property type="match status" value="2"/>
</dbReference>
<dbReference type="Proteomes" id="UP000306102">
    <property type="component" value="Unassembled WGS sequence"/>
</dbReference>
<dbReference type="PANTHER" id="PTHR23111:SF29">
    <property type="entry name" value="OS07G0404300 PROTEIN"/>
    <property type="match status" value="1"/>
</dbReference>
<dbReference type="PANTHER" id="PTHR23111">
    <property type="entry name" value="ZINC FINGER PROTEIN"/>
    <property type="match status" value="1"/>
</dbReference>
<feature type="compositionally biased region" description="Polar residues" evidence="5">
    <location>
        <begin position="778"/>
        <end position="787"/>
    </location>
</feature>
<gene>
    <name evidence="7" type="ORF">TEA_025298</name>
</gene>
<dbReference type="PROSITE" id="PS01358">
    <property type="entry name" value="ZF_RANBP2_1"/>
    <property type="match status" value="2"/>
</dbReference>
<feature type="compositionally biased region" description="Basic and acidic residues" evidence="5">
    <location>
        <begin position="494"/>
        <end position="516"/>
    </location>
</feature>
<feature type="domain" description="RanBP2-type" evidence="6">
    <location>
        <begin position="378"/>
        <end position="407"/>
    </location>
</feature>
<evidence type="ECO:0000256" key="1">
    <source>
        <dbReference type="ARBA" id="ARBA00022723"/>
    </source>
</evidence>
<keyword evidence="2 4" id="KW-0863">Zinc-finger</keyword>
<keyword evidence="3" id="KW-0862">Zinc</keyword>